<proteinExistence type="inferred from homology"/>
<evidence type="ECO:0000256" key="1">
    <source>
        <dbReference type="ARBA" id="ARBA00006407"/>
    </source>
</evidence>
<comment type="similarity">
    <text evidence="1">Belongs to the CBP3 family.</text>
</comment>
<organism evidence="4 5">
    <name type="scientific">Roseibium algae</name>
    <dbReference type="NCBI Taxonomy" id="3123038"/>
    <lineage>
        <taxon>Bacteria</taxon>
        <taxon>Pseudomonadati</taxon>
        <taxon>Pseudomonadota</taxon>
        <taxon>Alphaproteobacteria</taxon>
        <taxon>Hyphomicrobiales</taxon>
        <taxon>Stappiaceae</taxon>
        <taxon>Roseibium</taxon>
    </lineage>
</organism>
<evidence type="ECO:0000313" key="5">
    <source>
        <dbReference type="Proteomes" id="UP001385499"/>
    </source>
</evidence>
<accession>A0ABU8TJ69</accession>
<protein>
    <submittedName>
        <fullName evidence="4">Ubiquinol-cytochrome C chaperone family protein</fullName>
    </submittedName>
</protein>
<sequence>MLFGLFRRKTRDSELKVYSQIVAQARQTAFYTAFKVPDTIDSRFDMIVLHAVLLFRRLRGEGAEISRFSQDVFDLFFHDMDATLRELGVSDTRVPKKIKAMGEAFYGRADAYMPHIDGKDVGELAIALKRNVYAQTEEPTEEKALARYMIAAAEALEAQLVEKIIAAEMVFPDLVQFVGKEDENGN</sequence>
<feature type="domain" description="Ubiquinol-cytochrome c chaperone" evidence="3">
    <location>
        <begin position="33"/>
        <end position="171"/>
    </location>
</feature>
<evidence type="ECO:0000313" key="4">
    <source>
        <dbReference type="EMBL" id="MEJ8474205.1"/>
    </source>
</evidence>
<dbReference type="EMBL" id="JBAKIA010000004">
    <property type="protein sequence ID" value="MEJ8474205.1"/>
    <property type="molecule type" value="Genomic_DNA"/>
</dbReference>
<dbReference type="Proteomes" id="UP001385499">
    <property type="component" value="Unassembled WGS sequence"/>
</dbReference>
<dbReference type="InterPro" id="IPR014569">
    <property type="entry name" value="Ubq_cyt-c_CBP3-rel"/>
</dbReference>
<reference evidence="4 5" key="1">
    <citation type="submission" date="2024-02" db="EMBL/GenBank/DDBJ databases">
        <title>Roseibium algae sp. nov., isolated from marine alga (Grateloupia sp.), showing potential in myo-inositol conversion.</title>
        <authorList>
            <person name="Wang Y."/>
        </authorList>
    </citation>
    <scope>NUCLEOTIDE SEQUENCE [LARGE SCALE GENOMIC DNA]</scope>
    <source>
        <strain evidence="4 5">H3510</strain>
    </source>
</reference>
<dbReference type="PIRSF" id="PIRSF032079">
    <property type="entry name" value="UCP032079"/>
    <property type="match status" value="1"/>
</dbReference>
<dbReference type="PANTHER" id="PTHR12184">
    <property type="entry name" value="UBIQUINOL-CYTOCHROME C REDUCTASE COMPLEX ASSEMBLY FACTOR 1 FAMILY MEMBER"/>
    <property type="match status" value="1"/>
</dbReference>
<dbReference type="InterPro" id="IPR021150">
    <property type="entry name" value="Ubiq_cyt_c_chap"/>
</dbReference>
<name>A0ABU8TJ69_9HYPH</name>
<dbReference type="PANTHER" id="PTHR12184:SF1">
    <property type="entry name" value="UBIQUINOL-CYTOCHROME-C REDUCTASE COMPLEX ASSEMBLY FACTOR 1"/>
    <property type="match status" value="1"/>
</dbReference>
<comment type="similarity">
    <text evidence="2">Belongs to the UPF0174 family.</text>
</comment>
<dbReference type="InterPro" id="IPR007129">
    <property type="entry name" value="Ubiqinol_cyt_c_chaperone_CPB3"/>
</dbReference>
<dbReference type="Pfam" id="PF03981">
    <property type="entry name" value="Ubiq_cyt_C_chap"/>
    <property type="match status" value="1"/>
</dbReference>
<gene>
    <name evidence="4" type="ORF">V6575_08885</name>
</gene>
<comment type="caution">
    <text evidence="4">The sequence shown here is derived from an EMBL/GenBank/DDBJ whole genome shotgun (WGS) entry which is preliminary data.</text>
</comment>
<evidence type="ECO:0000259" key="3">
    <source>
        <dbReference type="Pfam" id="PF03981"/>
    </source>
</evidence>
<evidence type="ECO:0000256" key="2">
    <source>
        <dbReference type="ARBA" id="ARBA00006436"/>
    </source>
</evidence>
<keyword evidence="5" id="KW-1185">Reference proteome</keyword>
<dbReference type="RefSeq" id="WP_340273916.1">
    <property type="nucleotide sequence ID" value="NZ_JBAKIA010000004.1"/>
</dbReference>